<keyword evidence="3" id="KW-1185">Reference proteome</keyword>
<evidence type="ECO:0000313" key="2">
    <source>
        <dbReference type="EMBL" id="EDQ06561.1"/>
    </source>
</evidence>
<feature type="chain" id="PRO_5045354651" description="Lipoprotein" evidence="1">
    <location>
        <begin position="30"/>
        <end position="95"/>
    </location>
</feature>
<dbReference type="EMBL" id="ABID01000001">
    <property type="protein sequence ID" value="EDQ06561.1"/>
    <property type="molecule type" value="Genomic_DNA"/>
</dbReference>
<dbReference type="PROSITE" id="PS51257">
    <property type="entry name" value="PROKAR_LIPOPROTEIN"/>
    <property type="match status" value="1"/>
</dbReference>
<dbReference type="Proteomes" id="UP000003257">
    <property type="component" value="Unassembled WGS sequence"/>
</dbReference>
<protein>
    <recommendedName>
        <fullName evidence="4">Lipoprotein</fullName>
    </recommendedName>
</protein>
<organism evidence="2 3">
    <name type="scientific">Sulfitobacter indolifex HEL-45</name>
    <dbReference type="NCBI Taxonomy" id="391624"/>
    <lineage>
        <taxon>Bacteria</taxon>
        <taxon>Pseudomonadati</taxon>
        <taxon>Pseudomonadota</taxon>
        <taxon>Alphaproteobacteria</taxon>
        <taxon>Rhodobacterales</taxon>
        <taxon>Roseobacteraceae</taxon>
        <taxon>Sulfitobacter</taxon>
    </lineage>
</organism>
<evidence type="ECO:0008006" key="4">
    <source>
        <dbReference type="Google" id="ProtNLM"/>
    </source>
</evidence>
<keyword evidence="1" id="KW-0732">Signal</keyword>
<feature type="signal peptide" evidence="1">
    <location>
        <begin position="1"/>
        <end position="29"/>
    </location>
</feature>
<proteinExistence type="predicted"/>
<gene>
    <name evidence="2" type="ORF">OIHEL45_07085</name>
</gene>
<name>A0ABM9XAI4_9RHOB</name>
<comment type="caution">
    <text evidence="2">The sequence shown here is derived from an EMBL/GenBank/DDBJ whole genome shotgun (WGS) entry which is preliminary data.</text>
</comment>
<sequence>MAEALMKTGTFVIGAALLAVAGCTVPATAPQGVSTRVGNLPESVVRLAAPNQDLTTARLLPEDGCFWYQHNGPVETTLVPLRAVGGNPICTRSQA</sequence>
<accession>A0ABM9XAI4</accession>
<evidence type="ECO:0000313" key="3">
    <source>
        <dbReference type="Proteomes" id="UP000003257"/>
    </source>
</evidence>
<reference evidence="2 3" key="1">
    <citation type="submission" date="2007-11" db="EMBL/GenBank/DDBJ databases">
        <authorList>
            <person name="Wagner-Dobler I."/>
            <person name="Ferriera S."/>
            <person name="Johnson J."/>
            <person name="Kravitz S."/>
            <person name="Beeson K."/>
            <person name="Sutton G."/>
            <person name="Rogers Y.-H."/>
            <person name="Friedman R."/>
            <person name="Frazier M."/>
            <person name="Venter J.C."/>
        </authorList>
    </citation>
    <scope>NUCLEOTIDE SEQUENCE [LARGE SCALE GENOMIC DNA]</scope>
    <source>
        <strain evidence="2 3">HEL-45</strain>
    </source>
</reference>
<evidence type="ECO:0000256" key="1">
    <source>
        <dbReference type="SAM" id="SignalP"/>
    </source>
</evidence>